<dbReference type="Proteomes" id="UP000028524">
    <property type="component" value="Unassembled WGS sequence"/>
</dbReference>
<gene>
    <name evidence="1" type="ORF">S40285_08774</name>
</gene>
<dbReference type="HOGENOM" id="CLU_3207907_0_0_1"/>
<keyword evidence="2" id="KW-1185">Reference proteome</keyword>
<accession>A0A084QV78</accession>
<evidence type="ECO:0000313" key="1">
    <source>
        <dbReference type="EMBL" id="KFA67863.1"/>
    </source>
</evidence>
<sequence>MSADAYISHNMVRQRAVFEFEKYKEKVIEAILGAFANILQSFEDIVKALEGDRIQ</sequence>
<proteinExistence type="predicted"/>
<dbReference type="InParanoid" id="A0A084QV78"/>
<organism evidence="1 2">
    <name type="scientific">Stachybotrys chlorohalonatus (strain IBT 40285)</name>
    <dbReference type="NCBI Taxonomy" id="1283841"/>
    <lineage>
        <taxon>Eukaryota</taxon>
        <taxon>Fungi</taxon>
        <taxon>Dikarya</taxon>
        <taxon>Ascomycota</taxon>
        <taxon>Pezizomycotina</taxon>
        <taxon>Sordariomycetes</taxon>
        <taxon>Hypocreomycetidae</taxon>
        <taxon>Hypocreales</taxon>
        <taxon>Stachybotryaceae</taxon>
        <taxon>Stachybotrys</taxon>
    </lineage>
</organism>
<reference evidence="1 2" key="1">
    <citation type="journal article" date="2014" name="BMC Genomics">
        <title>Comparative genome sequencing reveals chemotype-specific gene clusters in the toxigenic black mold Stachybotrys.</title>
        <authorList>
            <person name="Semeiks J."/>
            <person name="Borek D."/>
            <person name="Otwinowski Z."/>
            <person name="Grishin N.V."/>
        </authorList>
    </citation>
    <scope>NUCLEOTIDE SEQUENCE [LARGE SCALE GENOMIC DNA]</scope>
    <source>
        <strain evidence="1 2">IBT 40285</strain>
    </source>
</reference>
<evidence type="ECO:0000313" key="2">
    <source>
        <dbReference type="Proteomes" id="UP000028524"/>
    </source>
</evidence>
<name>A0A084QV78_STAC4</name>
<protein>
    <submittedName>
        <fullName evidence="1">Uncharacterized protein</fullName>
    </submittedName>
</protein>
<dbReference type="AlphaFoldDB" id="A0A084QV78"/>
<dbReference type="EMBL" id="KL660084">
    <property type="protein sequence ID" value="KFA67863.1"/>
    <property type="molecule type" value="Genomic_DNA"/>
</dbReference>